<dbReference type="GO" id="GO:0007269">
    <property type="term" value="P:neurotransmitter secretion"/>
    <property type="evidence" value="ECO:0007669"/>
    <property type="project" value="TreeGrafter"/>
</dbReference>
<dbReference type="Proteomes" id="UP000762676">
    <property type="component" value="Unassembled WGS sequence"/>
</dbReference>
<proteinExistence type="predicted"/>
<organism evidence="2 3">
    <name type="scientific">Elysia marginata</name>
    <dbReference type="NCBI Taxonomy" id="1093978"/>
    <lineage>
        <taxon>Eukaryota</taxon>
        <taxon>Metazoa</taxon>
        <taxon>Spiralia</taxon>
        <taxon>Lophotrochozoa</taxon>
        <taxon>Mollusca</taxon>
        <taxon>Gastropoda</taxon>
        <taxon>Heterobranchia</taxon>
        <taxon>Euthyneura</taxon>
        <taxon>Panpulmonata</taxon>
        <taxon>Sacoglossa</taxon>
        <taxon>Placobranchoidea</taxon>
        <taxon>Plakobranchidae</taxon>
        <taxon>Elysia</taxon>
    </lineage>
</organism>
<dbReference type="GO" id="GO:0030672">
    <property type="term" value="C:synaptic vesicle membrane"/>
    <property type="evidence" value="ECO:0007669"/>
    <property type="project" value="TreeGrafter"/>
</dbReference>
<dbReference type="EMBL" id="BMAT01007617">
    <property type="protein sequence ID" value="GFR67811.1"/>
    <property type="molecule type" value="Genomic_DNA"/>
</dbReference>
<keyword evidence="3" id="KW-1185">Reference proteome</keyword>
<dbReference type="PANTHER" id="PTHR10841">
    <property type="entry name" value="SYNAPSIN"/>
    <property type="match status" value="1"/>
</dbReference>
<dbReference type="AlphaFoldDB" id="A0AAV4F4T3"/>
<gene>
    <name evidence="2" type="ORF">ElyMa_003716200</name>
</gene>
<evidence type="ECO:0000313" key="2">
    <source>
        <dbReference type="EMBL" id="GFR67811.1"/>
    </source>
</evidence>
<feature type="compositionally biased region" description="Low complexity" evidence="1">
    <location>
        <begin position="116"/>
        <end position="127"/>
    </location>
</feature>
<feature type="compositionally biased region" description="Gly residues" evidence="1">
    <location>
        <begin position="98"/>
        <end position="115"/>
    </location>
</feature>
<reference evidence="2 3" key="1">
    <citation type="journal article" date="2021" name="Elife">
        <title>Chloroplast acquisition without the gene transfer in kleptoplastic sea slugs, Plakobranchus ocellatus.</title>
        <authorList>
            <person name="Maeda T."/>
            <person name="Takahashi S."/>
            <person name="Yoshida T."/>
            <person name="Shimamura S."/>
            <person name="Takaki Y."/>
            <person name="Nagai Y."/>
            <person name="Toyoda A."/>
            <person name="Suzuki Y."/>
            <person name="Arimoto A."/>
            <person name="Ishii H."/>
            <person name="Satoh N."/>
            <person name="Nishiyama T."/>
            <person name="Hasebe M."/>
            <person name="Maruyama T."/>
            <person name="Minagawa J."/>
            <person name="Obokata J."/>
            <person name="Shigenobu S."/>
        </authorList>
    </citation>
    <scope>NUCLEOTIDE SEQUENCE [LARGE SCALE GENOMIC DNA]</scope>
</reference>
<evidence type="ECO:0000313" key="3">
    <source>
        <dbReference type="Proteomes" id="UP000762676"/>
    </source>
</evidence>
<protein>
    <submittedName>
        <fullName evidence="2">Synapsin</fullName>
    </submittedName>
</protein>
<evidence type="ECO:0000256" key="1">
    <source>
        <dbReference type="SAM" id="MobiDB-lite"/>
    </source>
</evidence>
<name>A0AAV4F4T3_9GAST</name>
<comment type="caution">
    <text evidence="2">The sequence shown here is derived from an EMBL/GenBank/DDBJ whole genome shotgun (WGS) entry which is preliminary data.</text>
</comment>
<feature type="region of interest" description="Disordered" evidence="1">
    <location>
        <begin position="65"/>
        <end position="168"/>
    </location>
</feature>
<sequence>MLFMGIIFLPYQVNGSSMTLLGETQEEDRRLIAELVLAKMQTMCKPVQQAMSKATSSGAIMHQAMNGSHMGTAPGPGNPAKPPQSRVPDGTQAPAGHMTGGPGMGRPPQGGGANPGGPSSSQPSHMSNPPPQPFPTPNQGGLSRGASRDEEDTMKNLRKTFAGIFGDM</sequence>
<accession>A0AAV4F4T3</accession>
<dbReference type="PANTHER" id="PTHR10841:SF17">
    <property type="entry name" value="SYNAPSIN"/>
    <property type="match status" value="1"/>
</dbReference>